<gene>
    <name evidence="1" type="ORF">NVP1169O_45</name>
</gene>
<sequence>MRTYLPNYKVNRLRDKKGNTYYYVRVNGQSTMITKHGKFFKPHGRQYPFCKTLRDAIVHVAYGV</sequence>
<dbReference type="InterPro" id="IPR057903">
    <property type="entry name" value="Phage_N4_Gp8"/>
</dbReference>
<dbReference type="EMBL" id="MG592536">
    <property type="protein sequence ID" value="AUR92073.1"/>
    <property type="molecule type" value="Genomic_DNA"/>
</dbReference>
<dbReference type="Pfam" id="PF25713">
    <property type="entry name" value="N4_GP8"/>
    <property type="match status" value="1"/>
</dbReference>
<name>A0A2I7REK9_9CAUD</name>
<keyword evidence="2" id="KW-1185">Reference proteome</keyword>
<proteinExistence type="predicted"/>
<protein>
    <submittedName>
        <fullName evidence="1">Uncharacterized protein</fullName>
    </submittedName>
</protein>
<accession>A0A2I7REK9</accession>
<reference evidence="1 2" key="1">
    <citation type="submission" date="2017-11" db="EMBL/GenBank/DDBJ databases">
        <title>A major lineage of nontailed dsDNA viruses as unrecognized killers of marine bacteria.</title>
        <authorList>
            <person name="Kauffman K.M."/>
            <person name="Hussain F.A."/>
            <person name="Yang J."/>
            <person name="Arevalo P."/>
            <person name="Brown J.M."/>
            <person name="Chang W.K."/>
            <person name="VanInsberghe D."/>
            <person name="Elsherbini J."/>
            <person name="Cutler M.B."/>
            <person name="Kelly L."/>
            <person name="Polz M.F."/>
        </authorList>
    </citation>
    <scope>NUCLEOTIDE SEQUENCE [LARGE SCALE GENOMIC DNA]</scope>
</reference>
<organism evidence="1 2">
    <name type="scientific">Vibrio phage 1.169.O._10N.261.52.B1</name>
    <dbReference type="NCBI Taxonomy" id="1881213"/>
    <lineage>
        <taxon>Viruses</taxon>
        <taxon>Duplodnaviria</taxon>
        <taxon>Heunggongvirae</taxon>
        <taxon>Uroviricota</taxon>
        <taxon>Caudoviricetes</taxon>
        <taxon>Schitoviridae</taxon>
        <taxon>Mukerjeevirus</taxon>
        <taxon>Mukerjeevirus mv52B1</taxon>
    </lineage>
</organism>
<evidence type="ECO:0000313" key="1">
    <source>
        <dbReference type="EMBL" id="AUR92073.1"/>
    </source>
</evidence>
<evidence type="ECO:0000313" key="2">
    <source>
        <dbReference type="Proteomes" id="UP000267376"/>
    </source>
</evidence>
<dbReference type="Proteomes" id="UP000267376">
    <property type="component" value="Segment"/>
</dbReference>